<dbReference type="PANTHER" id="PTHR37540:SF5">
    <property type="entry name" value="TRANSCRIPTION FACTOR DOMAIN-CONTAINING PROTEIN"/>
    <property type="match status" value="1"/>
</dbReference>
<evidence type="ECO:0000313" key="3">
    <source>
        <dbReference type="Proteomes" id="UP000240760"/>
    </source>
</evidence>
<proteinExistence type="predicted"/>
<dbReference type="AlphaFoldDB" id="A0A2T4BTN6"/>
<dbReference type="OrthoDB" id="5620at2759"/>
<dbReference type="PANTHER" id="PTHR37540">
    <property type="entry name" value="TRANSCRIPTION FACTOR (ACR-2), PUTATIVE-RELATED-RELATED"/>
    <property type="match status" value="1"/>
</dbReference>
<dbReference type="Proteomes" id="UP000240760">
    <property type="component" value="Unassembled WGS sequence"/>
</dbReference>
<sequence length="317" mass="35736">MKQNDAIRTASPRRWERPSTVRFLNLTNPDDATSSDALAVIRSHVARTTHGRKQQSRRARLEIRQYRPVPSSKATDRLPQGALQAQTEGLDRRGVARQRQDREDARMIERRTWKPNPHTYLTCTRRNPFQTSVSIISDSENALVDHYIAFVVDHGYTNCIHSETEQALLQKVRSEFVPWSLTERGLLAGLLMAACRSLLVFHPENDTYRVSLLKYKTECFEILRAALSTPDRRISDCTIALTLVLATEEFLCGSVGYRLHGEAVIKMVRMRGGIEKLGANGILGHLLAASVYNPVFEYVNGPEVGEAAVQHACAIQR</sequence>
<organism evidence="2 3">
    <name type="scientific">Trichoderma longibrachiatum ATCC 18648</name>
    <dbReference type="NCBI Taxonomy" id="983965"/>
    <lineage>
        <taxon>Eukaryota</taxon>
        <taxon>Fungi</taxon>
        <taxon>Dikarya</taxon>
        <taxon>Ascomycota</taxon>
        <taxon>Pezizomycotina</taxon>
        <taxon>Sordariomycetes</taxon>
        <taxon>Hypocreomycetidae</taxon>
        <taxon>Hypocreales</taxon>
        <taxon>Hypocreaceae</taxon>
        <taxon>Trichoderma</taxon>
    </lineage>
</organism>
<protein>
    <submittedName>
        <fullName evidence="2">Uncharacterized protein</fullName>
    </submittedName>
</protein>
<evidence type="ECO:0000256" key="1">
    <source>
        <dbReference type="SAM" id="MobiDB-lite"/>
    </source>
</evidence>
<accession>A0A2T4BTN6</accession>
<dbReference type="EMBL" id="KZ679140">
    <property type="protein sequence ID" value="PTB72606.1"/>
    <property type="molecule type" value="Genomic_DNA"/>
</dbReference>
<dbReference type="STRING" id="983965.A0A2T4BTN6"/>
<feature type="compositionally biased region" description="Basic and acidic residues" evidence="1">
    <location>
        <begin position="89"/>
        <end position="103"/>
    </location>
</feature>
<reference evidence="2 3" key="1">
    <citation type="submission" date="2016-07" db="EMBL/GenBank/DDBJ databases">
        <title>Multiple horizontal gene transfer events from other fungi enriched the ability of initially mycotrophic Trichoderma (Ascomycota) to feed on dead plant biomass.</title>
        <authorList>
            <consortium name="DOE Joint Genome Institute"/>
            <person name="Aerts A."/>
            <person name="Atanasova L."/>
            <person name="Chenthamara K."/>
            <person name="Zhang J."/>
            <person name="Grujic M."/>
            <person name="Henrissat B."/>
            <person name="Kuo A."/>
            <person name="Salamov A."/>
            <person name="Lipzen A."/>
            <person name="Labutti K."/>
            <person name="Barry K."/>
            <person name="Miao Y."/>
            <person name="Rahimi M.J."/>
            <person name="Shen Q."/>
            <person name="Grigoriev I.V."/>
            <person name="Kubicek C.P."/>
            <person name="Druzhinina I.S."/>
        </authorList>
    </citation>
    <scope>NUCLEOTIDE SEQUENCE [LARGE SCALE GENOMIC DNA]</scope>
    <source>
        <strain evidence="2 3">ATCC 18648</strain>
    </source>
</reference>
<evidence type="ECO:0000313" key="2">
    <source>
        <dbReference type="EMBL" id="PTB72606.1"/>
    </source>
</evidence>
<feature type="region of interest" description="Disordered" evidence="1">
    <location>
        <begin position="70"/>
        <end position="103"/>
    </location>
</feature>
<keyword evidence="3" id="KW-1185">Reference proteome</keyword>
<gene>
    <name evidence="2" type="ORF">M440DRAFT_1362647</name>
</gene>
<name>A0A2T4BTN6_TRILO</name>